<proteinExistence type="predicted"/>
<dbReference type="InParanoid" id="A0A804R1Y2"/>
<organism evidence="1 2">
    <name type="scientific">Zea mays</name>
    <name type="common">Maize</name>
    <dbReference type="NCBI Taxonomy" id="4577"/>
    <lineage>
        <taxon>Eukaryota</taxon>
        <taxon>Viridiplantae</taxon>
        <taxon>Streptophyta</taxon>
        <taxon>Embryophyta</taxon>
        <taxon>Tracheophyta</taxon>
        <taxon>Spermatophyta</taxon>
        <taxon>Magnoliopsida</taxon>
        <taxon>Liliopsida</taxon>
        <taxon>Poales</taxon>
        <taxon>Poaceae</taxon>
        <taxon>PACMAD clade</taxon>
        <taxon>Panicoideae</taxon>
        <taxon>Andropogonodae</taxon>
        <taxon>Andropogoneae</taxon>
        <taxon>Tripsacinae</taxon>
        <taxon>Zea</taxon>
    </lineage>
</organism>
<evidence type="ECO:0000313" key="1">
    <source>
        <dbReference type="EnsemblPlants" id="Zm00001eb381190_P001"/>
    </source>
</evidence>
<protein>
    <submittedName>
        <fullName evidence="1">Uncharacterized protein</fullName>
    </submittedName>
</protein>
<sequence>MESTVEQISSSVQSWVKDHELAAIGESVSAFVADPPLLLSVPFPFLKTMIFC</sequence>
<accession>A0A804R1Y2</accession>
<reference evidence="1" key="2">
    <citation type="submission" date="2019-07" db="EMBL/GenBank/DDBJ databases">
        <authorList>
            <person name="Seetharam A."/>
            <person name="Woodhouse M."/>
            <person name="Cannon E."/>
        </authorList>
    </citation>
    <scope>NUCLEOTIDE SEQUENCE [LARGE SCALE GENOMIC DNA]</scope>
    <source>
        <strain evidence="1">cv. B73</strain>
    </source>
</reference>
<reference evidence="2" key="1">
    <citation type="journal article" date="2009" name="Science">
        <title>The B73 maize genome: complexity, diversity, and dynamics.</title>
        <authorList>
            <person name="Schnable P.S."/>
            <person name="Ware D."/>
            <person name="Fulton R.S."/>
            <person name="Stein J.C."/>
            <person name="Wei F."/>
            <person name="Pasternak S."/>
            <person name="Liang C."/>
            <person name="Zhang J."/>
            <person name="Fulton L."/>
            <person name="Graves T.A."/>
            <person name="Minx P."/>
            <person name="Reily A.D."/>
            <person name="Courtney L."/>
            <person name="Kruchowski S.S."/>
            <person name="Tomlinson C."/>
            <person name="Strong C."/>
            <person name="Delehaunty K."/>
            <person name="Fronick C."/>
            <person name="Courtney B."/>
            <person name="Rock S.M."/>
            <person name="Belter E."/>
            <person name="Du F."/>
            <person name="Kim K."/>
            <person name="Abbott R.M."/>
            <person name="Cotton M."/>
            <person name="Levy A."/>
            <person name="Marchetto P."/>
            <person name="Ochoa K."/>
            <person name="Jackson S.M."/>
            <person name="Gillam B."/>
            <person name="Chen W."/>
            <person name="Yan L."/>
            <person name="Higginbotham J."/>
            <person name="Cardenas M."/>
            <person name="Waligorski J."/>
            <person name="Applebaum E."/>
            <person name="Phelps L."/>
            <person name="Falcone J."/>
            <person name="Kanchi K."/>
            <person name="Thane T."/>
            <person name="Scimone A."/>
            <person name="Thane N."/>
            <person name="Henke J."/>
            <person name="Wang T."/>
            <person name="Ruppert J."/>
            <person name="Shah N."/>
            <person name="Rotter K."/>
            <person name="Hodges J."/>
            <person name="Ingenthron E."/>
            <person name="Cordes M."/>
            <person name="Kohlberg S."/>
            <person name="Sgro J."/>
            <person name="Delgado B."/>
            <person name="Mead K."/>
            <person name="Chinwalla A."/>
            <person name="Leonard S."/>
            <person name="Crouse K."/>
            <person name="Collura K."/>
            <person name="Kudrna D."/>
            <person name="Currie J."/>
            <person name="He R."/>
            <person name="Angelova A."/>
            <person name="Rajasekar S."/>
            <person name="Mueller T."/>
            <person name="Lomeli R."/>
            <person name="Scara G."/>
            <person name="Ko A."/>
            <person name="Delaney K."/>
            <person name="Wissotski M."/>
            <person name="Lopez G."/>
            <person name="Campos D."/>
            <person name="Braidotti M."/>
            <person name="Ashley E."/>
            <person name="Golser W."/>
            <person name="Kim H."/>
            <person name="Lee S."/>
            <person name="Lin J."/>
            <person name="Dujmic Z."/>
            <person name="Kim W."/>
            <person name="Talag J."/>
            <person name="Zuccolo A."/>
            <person name="Fan C."/>
            <person name="Sebastian A."/>
            <person name="Kramer M."/>
            <person name="Spiegel L."/>
            <person name="Nascimento L."/>
            <person name="Zutavern T."/>
            <person name="Miller B."/>
            <person name="Ambroise C."/>
            <person name="Muller S."/>
            <person name="Spooner W."/>
            <person name="Narechania A."/>
            <person name="Ren L."/>
            <person name="Wei S."/>
            <person name="Kumari S."/>
            <person name="Faga B."/>
            <person name="Levy M.J."/>
            <person name="McMahan L."/>
            <person name="Van Buren P."/>
            <person name="Vaughn M.W."/>
            <person name="Ying K."/>
            <person name="Yeh C.-T."/>
            <person name="Emrich S.J."/>
            <person name="Jia Y."/>
            <person name="Kalyanaraman A."/>
            <person name="Hsia A.-P."/>
            <person name="Barbazuk W.B."/>
            <person name="Baucom R.S."/>
            <person name="Brutnell T.P."/>
            <person name="Carpita N.C."/>
            <person name="Chaparro C."/>
            <person name="Chia J.-M."/>
            <person name="Deragon J.-M."/>
            <person name="Estill J.C."/>
            <person name="Fu Y."/>
            <person name="Jeddeloh J.A."/>
            <person name="Han Y."/>
            <person name="Lee H."/>
            <person name="Li P."/>
            <person name="Lisch D.R."/>
            <person name="Liu S."/>
            <person name="Liu Z."/>
            <person name="Nagel D.H."/>
            <person name="McCann M.C."/>
            <person name="SanMiguel P."/>
            <person name="Myers A.M."/>
            <person name="Nettleton D."/>
            <person name="Nguyen J."/>
            <person name="Penning B.W."/>
            <person name="Ponnala L."/>
            <person name="Schneider K.L."/>
            <person name="Schwartz D.C."/>
            <person name="Sharma A."/>
            <person name="Soderlund C."/>
            <person name="Springer N.M."/>
            <person name="Sun Q."/>
            <person name="Wang H."/>
            <person name="Waterman M."/>
            <person name="Westerman R."/>
            <person name="Wolfgruber T.K."/>
            <person name="Yang L."/>
            <person name="Yu Y."/>
            <person name="Zhang L."/>
            <person name="Zhou S."/>
            <person name="Zhu Q."/>
            <person name="Bennetzen J.L."/>
            <person name="Dawe R.K."/>
            <person name="Jiang J."/>
            <person name="Jiang N."/>
            <person name="Presting G.G."/>
            <person name="Wessler S.R."/>
            <person name="Aluru S."/>
            <person name="Martienssen R.A."/>
            <person name="Clifton S.W."/>
            <person name="McCombie W.R."/>
            <person name="Wing R.A."/>
            <person name="Wilson R.K."/>
        </authorList>
    </citation>
    <scope>NUCLEOTIDE SEQUENCE [LARGE SCALE GENOMIC DNA]</scope>
    <source>
        <strain evidence="2">cv. B73</strain>
    </source>
</reference>
<name>A0A804R1Y2_MAIZE</name>
<dbReference type="Proteomes" id="UP000007305">
    <property type="component" value="Chromosome 9"/>
</dbReference>
<keyword evidence="2" id="KW-1185">Reference proteome</keyword>
<dbReference type="AlphaFoldDB" id="A0A804R1Y2"/>
<reference evidence="1" key="3">
    <citation type="submission" date="2021-05" db="UniProtKB">
        <authorList>
            <consortium name="EnsemblPlants"/>
        </authorList>
    </citation>
    <scope>IDENTIFICATION</scope>
    <source>
        <strain evidence="1">cv. B73</strain>
    </source>
</reference>
<dbReference type="Gramene" id="Zm00001eb381190_T001">
    <property type="protein sequence ID" value="Zm00001eb381190_P001"/>
    <property type="gene ID" value="Zm00001eb381190"/>
</dbReference>
<evidence type="ECO:0000313" key="2">
    <source>
        <dbReference type="Proteomes" id="UP000007305"/>
    </source>
</evidence>
<dbReference type="EnsemblPlants" id="Zm00001eb381190_T001">
    <property type="protein sequence ID" value="Zm00001eb381190_P001"/>
    <property type="gene ID" value="Zm00001eb381190"/>
</dbReference>